<sequence length="636" mass="73256">MKDIFDYLESIDDLKLLRESSELECKLAQGKDGFGEVPSDMWETYSAFANTDGGYIVLGVQEKRNGFIAKGITNVVQVKKQIFDLANNPQKVSINLLTNSFIKELPLDDQKSLLIIYVPRAKRVERPVYLKGNPLGNSYHRLNESDQRLTDEQVKRMLAEQTSDSLDSAVLKHFQINDLNLESLHNYRQRYANLDPTHPWNELSDLAFLEKIGAYKVERETGNKGLTIAGLLMFGNHTAIQEKFPFYMLDYQEHSNNPEERWIDRVTLDGKWSGNLYDFSQRVYRKLVENIKVPFRVEDGLRQEDTPVHIALREALANSLIHADYSNKASIQIIKKPDTFYFRNPGLMRIPIEIALKGGEADCRNRLLAQMFRYIRFGDQAGSGLPRILSGWKTQHWRMPYLKEVREPNEQTILELKMLSLYPQEIIDFLTKQYGERFIQLSELERIILIEIYTNESLTHKQICLHISVHSRDVTIALVKLEKLSMISSSGEQRNKIYHRPEFEIPTPDNQTGKALAQDFIKNPELSPDNPELDPDLTLESKADIGDNQRWQALKLIASELQGDVRRIGKEPFIEGILKLCQFGYITIADLALLLDKKADTLRKNYLNPLVKENKLELAYPTAKNHPKQAYKTTGQ</sequence>
<comment type="caution">
    <text evidence="2">The sequence shown here is derived from an EMBL/GenBank/DDBJ whole genome shotgun (WGS) entry which is preliminary data.</text>
</comment>
<dbReference type="InterPro" id="IPR038475">
    <property type="entry name" value="RecG_C_sf"/>
</dbReference>
<name>A0A3R8LD24_BIBTR</name>
<dbReference type="RefSeq" id="WP_125134435.1">
    <property type="nucleotide sequence ID" value="NZ_RRUC01000008.1"/>
</dbReference>
<dbReference type="Pfam" id="PF13749">
    <property type="entry name" value="HATPase_c_4"/>
    <property type="match status" value="1"/>
</dbReference>
<dbReference type="PANTHER" id="PTHR30595:SF6">
    <property type="entry name" value="SCHLAFEN ALBA-2 DOMAIN-CONTAINING PROTEIN"/>
    <property type="match status" value="1"/>
</dbReference>
<evidence type="ECO:0000259" key="1">
    <source>
        <dbReference type="Pfam" id="PF04326"/>
    </source>
</evidence>
<evidence type="ECO:0000313" key="3">
    <source>
        <dbReference type="Proteomes" id="UP000276010"/>
    </source>
</evidence>
<reference evidence="2 3" key="1">
    <citation type="submission" date="2018-11" db="EMBL/GenBank/DDBJ databases">
        <title>Whole genome sequence of Bibersteinia trehalosi strain OADDL-BT1 an multidrug resistant pathogen isolate.</title>
        <authorList>
            <person name="Couger M."/>
            <person name="Ramachandran A."/>
        </authorList>
    </citation>
    <scope>NUCLEOTIDE SEQUENCE [LARGE SCALE GENOMIC DNA]</scope>
    <source>
        <strain evidence="2 3">OADDL-BT1</strain>
    </source>
</reference>
<dbReference type="Gene3D" id="3.30.565.60">
    <property type="match status" value="1"/>
</dbReference>
<dbReference type="Gene3D" id="3.30.950.30">
    <property type="entry name" value="Schlafen, AAA domain"/>
    <property type="match status" value="1"/>
</dbReference>
<protein>
    <submittedName>
        <fullName evidence="2">AAA family ATPase</fullName>
    </submittedName>
</protein>
<dbReference type="PANTHER" id="PTHR30595">
    <property type="entry name" value="GLPR-RELATED TRANSCRIPTIONAL REPRESSOR"/>
    <property type="match status" value="1"/>
</dbReference>
<feature type="domain" description="Schlafen AlbA-2" evidence="1">
    <location>
        <begin position="19"/>
        <end position="149"/>
    </location>
</feature>
<evidence type="ECO:0000313" key="2">
    <source>
        <dbReference type="EMBL" id="RRN05430.1"/>
    </source>
</evidence>
<gene>
    <name evidence="2" type="ORF">EIM44_01890</name>
</gene>
<dbReference type="EMBL" id="RRUC01000008">
    <property type="protein sequence ID" value="RRN05430.1"/>
    <property type="molecule type" value="Genomic_DNA"/>
</dbReference>
<organism evidence="2 3">
    <name type="scientific">Bibersteinia trehalosi</name>
    <name type="common">Pasteurella trehalosi</name>
    <dbReference type="NCBI Taxonomy" id="47735"/>
    <lineage>
        <taxon>Bacteria</taxon>
        <taxon>Pseudomonadati</taxon>
        <taxon>Pseudomonadota</taxon>
        <taxon>Gammaproteobacteria</taxon>
        <taxon>Pasteurellales</taxon>
        <taxon>Pasteurellaceae</taxon>
        <taxon>Bibersteinia</taxon>
    </lineage>
</organism>
<accession>A0A3R8LD24</accession>
<dbReference type="InterPro" id="IPR038461">
    <property type="entry name" value="Schlafen_AlbA_2_dom_sf"/>
</dbReference>
<dbReference type="Proteomes" id="UP000276010">
    <property type="component" value="Unassembled WGS sequence"/>
</dbReference>
<dbReference type="Pfam" id="PF04326">
    <property type="entry name" value="SLFN_AlbA_2"/>
    <property type="match status" value="1"/>
</dbReference>
<dbReference type="InterPro" id="IPR007421">
    <property type="entry name" value="Schlafen_AlbA_2_dom"/>
</dbReference>
<proteinExistence type="predicted"/>
<dbReference type="AlphaFoldDB" id="A0A3R8LD24"/>